<dbReference type="Pfam" id="PF06983">
    <property type="entry name" value="3-dmu-9_3-mt"/>
    <property type="match status" value="1"/>
</dbReference>
<accession>A0A1N6R175</accession>
<dbReference type="RefSeq" id="WP_076585646.1">
    <property type="nucleotide sequence ID" value="NZ_FTLW01000002.1"/>
</dbReference>
<dbReference type="PANTHER" id="PTHR33990">
    <property type="entry name" value="PROTEIN YJDN-RELATED"/>
    <property type="match status" value="1"/>
</dbReference>
<evidence type="ECO:0000313" key="2">
    <source>
        <dbReference type="EMBL" id="SIQ22608.1"/>
    </source>
</evidence>
<dbReference type="STRING" id="1604334.SAMN05421546_0864"/>
<dbReference type="InterPro" id="IPR029068">
    <property type="entry name" value="Glyas_Bleomycin-R_OHBP_Dase"/>
</dbReference>
<dbReference type="InterPro" id="IPR028973">
    <property type="entry name" value="PhnB-like"/>
</dbReference>
<dbReference type="EMBL" id="FTLW01000002">
    <property type="protein sequence ID" value="SIQ22608.1"/>
    <property type="molecule type" value="Genomic_DNA"/>
</dbReference>
<sequence>MNPYLNFNGNCREALSHYQQVLGAKLLFQHTWAESPMADQMPEGQGDAIMHATLQFPDGSLLMAADYPPADFKPMQGFSLSVNAASVEEAERLFAGLSEGGVVTMPLEPTFWAERFGMCTDRFGTSWMVNCEMKAP</sequence>
<dbReference type="AlphaFoldDB" id="A0A1N6R175"/>
<feature type="domain" description="PhnB-like" evidence="1">
    <location>
        <begin position="3"/>
        <end position="129"/>
    </location>
</feature>
<reference evidence="3" key="1">
    <citation type="submission" date="2017-01" db="EMBL/GenBank/DDBJ databases">
        <authorList>
            <person name="Varghese N."/>
            <person name="Submissions S."/>
        </authorList>
    </citation>
    <scope>NUCLEOTIDE SEQUENCE [LARGE SCALE GENOMIC DNA]</scope>
    <source>
        <strain evidence="3">UM1</strain>
    </source>
</reference>
<keyword evidence="3" id="KW-1185">Reference proteome</keyword>
<evidence type="ECO:0000259" key="1">
    <source>
        <dbReference type="Pfam" id="PF06983"/>
    </source>
</evidence>
<protein>
    <submittedName>
        <fullName evidence="2">PhnB protein</fullName>
    </submittedName>
</protein>
<gene>
    <name evidence="2" type="ORF">SAMN05421546_0864</name>
</gene>
<dbReference type="SUPFAM" id="SSF54593">
    <property type="entry name" value="Glyoxalase/Bleomycin resistance protein/Dihydroxybiphenyl dioxygenase"/>
    <property type="match status" value="1"/>
</dbReference>
<dbReference type="CDD" id="cd06588">
    <property type="entry name" value="PhnB_like"/>
    <property type="match status" value="1"/>
</dbReference>
<evidence type="ECO:0000313" key="3">
    <source>
        <dbReference type="Proteomes" id="UP000241788"/>
    </source>
</evidence>
<dbReference type="Proteomes" id="UP000241788">
    <property type="component" value="Unassembled WGS sequence"/>
</dbReference>
<dbReference type="Gene3D" id="3.10.180.10">
    <property type="entry name" value="2,3-Dihydroxybiphenyl 1,2-Dioxygenase, domain 1"/>
    <property type="match status" value="1"/>
</dbReference>
<organism evidence="2 3">
    <name type="scientific">Solilutibacter tolerans</name>
    <dbReference type="NCBI Taxonomy" id="1604334"/>
    <lineage>
        <taxon>Bacteria</taxon>
        <taxon>Pseudomonadati</taxon>
        <taxon>Pseudomonadota</taxon>
        <taxon>Gammaproteobacteria</taxon>
        <taxon>Lysobacterales</taxon>
        <taxon>Lysobacteraceae</taxon>
        <taxon>Solilutibacter</taxon>
    </lineage>
</organism>
<dbReference type="PANTHER" id="PTHR33990:SF1">
    <property type="entry name" value="PROTEIN YJDN"/>
    <property type="match status" value="1"/>
</dbReference>
<dbReference type="OrthoDB" id="9795306at2"/>
<name>A0A1N6R175_9GAMM</name>
<proteinExistence type="predicted"/>